<comment type="caution">
    <text evidence="2">The sequence shown here is derived from an EMBL/GenBank/DDBJ whole genome shotgun (WGS) entry which is preliminary data.</text>
</comment>
<evidence type="ECO:0000313" key="2">
    <source>
        <dbReference type="EMBL" id="TWU47531.1"/>
    </source>
</evidence>
<feature type="transmembrane region" description="Helical" evidence="1">
    <location>
        <begin position="134"/>
        <end position="154"/>
    </location>
</feature>
<proteinExistence type="predicted"/>
<organism evidence="2 3">
    <name type="scientific">Rubripirellula tenax</name>
    <dbReference type="NCBI Taxonomy" id="2528015"/>
    <lineage>
        <taxon>Bacteria</taxon>
        <taxon>Pseudomonadati</taxon>
        <taxon>Planctomycetota</taxon>
        <taxon>Planctomycetia</taxon>
        <taxon>Pirellulales</taxon>
        <taxon>Pirellulaceae</taxon>
        <taxon>Rubripirellula</taxon>
    </lineage>
</organism>
<keyword evidence="1" id="KW-1133">Transmembrane helix</keyword>
<keyword evidence="3" id="KW-1185">Reference proteome</keyword>
<feature type="transmembrane region" description="Helical" evidence="1">
    <location>
        <begin position="239"/>
        <end position="259"/>
    </location>
</feature>
<dbReference type="AlphaFoldDB" id="A0A5C6EIR0"/>
<sequence>MLLAGATLALGNEPSVLNACVRLGIWAVFLCLVIGPNFLWKPGPSSWFVIFHFVSSGSWLLFYISGVWFFQGTTSLARVVGSEHSQLGFEVATGSFVFLAIAWSVVRLFGPASIFDVRENAVDPPLDLSHFPDVTRWGIVGVGALSAIVGLYFHHLPGALIQPARLFSYFFPACVAIQVLMSADHGPFLVRFRWPITLTLVYGVFAFAGSGLKSQLFFKVLYLMWLIGGQHPSLRKKSLVGLFGVSVAFILLLPAFQAAKDRFAATGSRADVMDTLIGGIDEIFSSDQSEATFRGKPWAEGTWEYFGNRLCMANMTRKYLNRYGSRPLGAESIETAFLTAVPRIIDPTKISTDQYYNDLARNSGIGNYEDRKTSRKPTFMDESIIVWGRSGFLVGGGVFGVFLLILEWLAFQVPKIESTRIVLRFTWLSFGTLPYFGIIFGSISYCILFSVITIVPGCSWLWLNRHNQGAMSVEEDVDHRNE</sequence>
<feature type="transmembrane region" description="Helical" evidence="1">
    <location>
        <begin position="46"/>
        <end position="70"/>
    </location>
</feature>
<evidence type="ECO:0000313" key="3">
    <source>
        <dbReference type="Proteomes" id="UP000318288"/>
    </source>
</evidence>
<name>A0A5C6EIR0_9BACT</name>
<feature type="transmembrane region" description="Helical" evidence="1">
    <location>
        <begin position="203"/>
        <end position="227"/>
    </location>
</feature>
<reference evidence="2 3" key="1">
    <citation type="submission" date="2019-02" db="EMBL/GenBank/DDBJ databases">
        <title>Deep-cultivation of Planctomycetes and their phenomic and genomic characterization uncovers novel biology.</title>
        <authorList>
            <person name="Wiegand S."/>
            <person name="Jogler M."/>
            <person name="Boedeker C."/>
            <person name="Pinto D."/>
            <person name="Vollmers J."/>
            <person name="Rivas-Marin E."/>
            <person name="Kohn T."/>
            <person name="Peeters S.H."/>
            <person name="Heuer A."/>
            <person name="Rast P."/>
            <person name="Oberbeckmann S."/>
            <person name="Bunk B."/>
            <person name="Jeske O."/>
            <person name="Meyerdierks A."/>
            <person name="Storesund J.E."/>
            <person name="Kallscheuer N."/>
            <person name="Luecker S."/>
            <person name="Lage O.M."/>
            <person name="Pohl T."/>
            <person name="Merkel B.J."/>
            <person name="Hornburger P."/>
            <person name="Mueller R.-W."/>
            <person name="Bruemmer F."/>
            <person name="Labrenz M."/>
            <person name="Spormann A.M."/>
            <person name="Op Den Camp H."/>
            <person name="Overmann J."/>
            <person name="Amann R."/>
            <person name="Jetten M.S.M."/>
            <person name="Mascher T."/>
            <person name="Medema M.H."/>
            <person name="Devos D.P."/>
            <person name="Kaster A.-K."/>
            <person name="Ovreas L."/>
            <person name="Rohde M."/>
            <person name="Galperin M.Y."/>
            <person name="Jogler C."/>
        </authorList>
    </citation>
    <scope>NUCLEOTIDE SEQUENCE [LARGE SCALE GENOMIC DNA]</scope>
    <source>
        <strain evidence="2 3">Poly51</strain>
    </source>
</reference>
<evidence type="ECO:0000256" key="1">
    <source>
        <dbReference type="SAM" id="Phobius"/>
    </source>
</evidence>
<accession>A0A5C6EIR0</accession>
<feature type="transmembrane region" description="Helical" evidence="1">
    <location>
        <begin position="384"/>
        <end position="409"/>
    </location>
</feature>
<feature type="transmembrane region" description="Helical" evidence="1">
    <location>
        <begin position="421"/>
        <end position="441"/>
    </location>
</feature>
<keyword evidence="1" id="KW-0472">Membrane</keyword>
<feature type="transmembrane region" description="Helical" evidence="1">
    <location>
        <begin position="91"/>
        <end position="114"/>
    </location>
</feature>
<dbReference type="EMBL" id="SJPW01000007">
    <property type="protein sequence ID" value="TWU47531.1"/>
    <property type="molecule type" value="Genomic_DNA"/>
</dbReference>
<feature type="transmembrane region" description="Helical" evidence="1">
    <location>
        <begin position="20"/>
        <end position="40"/>
    </location>
</feature>
<feature type="transmembrane region" description="Helical" evidence="1">
    <location>
        <begin position="166"/>
        <end position="183"/>
    </location>
</feature>
<feature type="transmembrane region" description="Helical" evidence="1">
    <location>
        <begin position="447"/>
        <end position="463"/>
    </location>
</feature>
<gene>
    <name evidence="2" type="ORF">Poly51_53310</name>
</gene>
<dbReference type="Proteomes" id="UP000318288">
    <property type="component" value="Unassembled WGS sequence"/>
</dbReference>
<protein>
    <submittedName>
        <fullName evidence="2">Uncharacterized protein</fullName>
    </submittedName>
</protein>
<keyword evidence="1" id="KW-0812">Transmembrane</keyword>